<evidence type="ECO:0000256" key="3">
    <source>
        <dbReference type="ARBA" id="ARBA00022527"/>
    </source>
</evidence>
<feature type="region of interest" description="Disordered" evidence="12">
    <location>
        <begin position="688"/>
        <end position="723"/>
    </location>
</feature>
<dbReference type="GO" id="GO:0004674">
    <property type="term" value="F:protein serine/threonine kinase activity"/>
    <property type="evidence" value="ECO:0007669"/>
    <property type="project" value="UniProtKB-KW"/>
</dbReference>
<dbReference type="InterPro" id="IPR011009">
    <property type="entry name" value="Kinase-like_dom_sf"/>
</dbReference>
<comment type="caution">
    <text evidence="15">The sequence shown here is derived from an EMBL/GenBank/DDBJ whole genome shotgun (WGS) entry which is preliminary data.</text>
</comment>
<keyword evidence="3" id="KW-0723">Serine/threonine-protein kinase</keyword>
<evidence type="ECO:0000256" key="4">
    <source>
        <dbReference type="ARBA" id="ARBA00022679"/>
    </source>
</evidence>
<dbReference type="FunFam" id="1.10.510.10:FF:000002">
    <property type="entry name" value="Non-specific serine/threonine protein kinase"/>
    <property type="match status" value="1"/>
</dbReference>
<dbReference type="PANTHER" id="PTHR24346:SF82">
    <property type="entry name" value="KP78A-RELATED"/>
    <property type="match status" value="1"/>
</dbReference>
<keyword evidence="7 11" id="KW-0067">ATP-binding</keyword>
<comment type="catalytic activity">
    <reaction evidence="9">
        <text>L-threonyl-[protein] + ATP = O-phospho-L-threonyl-[protein] + ADP + H(+)</text>
        <dbReference type="Rhea" id="RHEA:46608"/>
        <dbReference type="Rhea" id="RHEA-COMP:11060"/>
        <dbReference type="Rhea" id="RHEA-COMP:11605"/>
        <dbReference type="ChEBI" id="CHEBI:15378"/>
        <dbReference type="ChEBI" id="CHEBI:30013"/>
        <dbReference type="ChEBI" id="CHEBI:30616"/>
        <dbReference type="ChEBI" id="CHEBI:61977"/>
        <dbReference type="ChEBI" id="CHEBI:456216"/>
        <dbReference type="EC" id="2.7.11.1"/>
    </reaction>
</comment>
<evidence type="ECO:0000256" key="7">
    <source>
        <dbReference type="ARBA" id="ARBA00022840"/>
    </source>
</evidence>
<evidence type="ECO:0000256" key="8">
    <source>
        <dbReference type="ARBA" id="ARBA00038181"/>
    </source>
</evidence>
<evidence type="ECO:0000256" key="1">
    <source>
        <dbReference type="ARBA" id="ARBA00010791"/>
    </source>
</evidence>
<evidence type="ECO:0000256" key="6">
    <source>
        <dbReference type="ARBA" id="ARBA00022777"/>
    </source>
</evidence>
<feature type="compositionally biased region" description="Basic residues" evidence="12">
    <location>
        <begin position="944"/>
        <end position="953"/>
    </location>
</feature>
<keyword evidence="16" id="KW-1185">Reference proteome</keyword>
<dbReference type="EC" id="2.7.11.1" evidence="2"/>
<evidence type="ECO:0000313" key="16">
    <source>
        <dbReference type="Proteomes" id="UP001151582"/>
    </source>
</evidence>
<feature type="compositionally biased region" description="Polar residues" evidence="12">
    <location>
        <begin position="827"/>
        <end position="837"/>
    </location>
</feature>
<evidence type="ECO:0000313" key="15">
    <source>
        <dbReference type="EMBL" id="KAJ1975998.1"/>
    </source>
</evidence>
<gene>
    <name evidence="15" type="primary">KIN2_2</name>
    <name evidence="15" type="ORF">H4R34_004136</name>
</gene>
<feature type="region of interest" description="Disordered" evidence="12">
    <location>
        <begin position="1057"/>
        <end position="1121"/>
    </location>
</feature>
<sequence length="1443" mass="153575">MASEPTRFPAPPPGPAQYAPPHNTSRSRHSHGSRSRRVVGRYQFTKTIGAGSMGKVKLAVDLTTGEKVAVKIMPRQESDASLRTATVPIPGDRPMPAAHPGASTSAASRSDATGGEPSAGPAEHKDVRILREIAIMKLLNHPYIVGLKDVIVHPTHYYVVLEYVSGGQMLDYIISHGRLKEKHARKFARQILSALDYCHRNSIVHRDLKIENILISSSATIKIIDFGLSNLYSLRSRLSTFCGSLYFAAPELLSAKAYVGPEVDIWSFGIVLYVLVCGKVPFDDQSMPALHAKIKRGHVEYPSWLTHECKHLLSRILVTNPDDRATMAEIMRHPWMNRHYDAPVENYLPLRLPLTLPLDPVVLRQMADFGFGLEADLSLRMETLLASEWYLKQLQRYYPELFASPTSPGGTATATVFGSAVARSAEHMALAARDALKKRTSFWRRPNPATDDSLALDPLLSMYYLVAEKMQADTGFHVSGAPLAVEGLAAADRQPSSTNGTVERPAEARLEAISTPLPVPTEVASQTPSVHPPALELAGGSASRPSMNSATLAAKPQPVTIGADNPAEGATTPRKSLKVSEGVLRRLSRAIRSSRNKQKNKPPVSPSAVAFSSSTDPPVSPAAGPTTYSPDVIAAQPDLNASRVTVTSHGEKKKQHRLSTFLGKKAKGSIPSLAKASVTTAPTEHIANDQAAPADDADSAVATEPESGADGATPTKPTAAVSPGAGHDVALLARPHHHSHGSRQTIASSRSADSRDGVSFSASQLASAPMKSPGPHTSNLKLGRRISSLLTRATSVQDRQRVSSQRLPSPAGLDRSPQPFSLRFRASQGSRAAQSPSGRAESFPADHARHNHSSVDCGPLTEARVAGNPVAAGNHSAVVYSRGGLAQMESGVEARSGGFATSLHTGDDASHHRRFTAQQPSPLTPTVPRRLASHHETPSPALPHRTRSARFRPKSREHLAPGKAGSLVDPATAADAVAVLQKQKHSHQHRADDHIRPVFLKGLFSVSTTSTRSPGAIRRNIMAALDKFDINYRECQGYFECIVTQFPLRAKSGLTSTGHPLKQAKAPRPIPADANGDSPTGSSPGTVPRHPSQANSLSGSGSISPGVSADASGPNPGALGLSSSVPLGGPLMITHPNNVPPYTASNSILFFDDDDRLSAFSLVTGSQGMAKTMSHPTPGLSAKSSLQSRQALDRSPNPAEGIALSRQSLDDVSPVGTLNAANGVPIPKRSLDRPNVRWGEAIATPEGETAAVPPRTELVGPPPLAKSPRPASGLYASPMSAIAEEDAASAAGREQTRTVSGSTCQSGAGPHSESATRPSDGRGTAKLTEATTSATEDRRIINPFYGTNQSPSTESPRAQSLYARVETVGSGGDGGERSRGSSVRAQRHSAGPVNANWTFVRFEVYIVKMPWLLGLHGLQFRQVVGPAWQYKHICSTLLKELHL</sequence>
<dbReference type="SUPFAM" id="SSF103243">
    <property type="entry name" value="KA1-like"/>
    <property type="match status" value="1"/>
</dbReference>
<feature type="region of interest" description="Disordered" evidence="12">
    <location>
        <begin position="1285"/>
        <end position="1388"/>
    </location>
</feature>
<dbReference type="GO" id="GO:0035556">
    <property type="term" value="P:intracellular signal transduction"/>
    <property type="evidence" value="ECO:0007669"/>
    <property type="project" value="TreeGrafter"/>
</dbReference>
<feature type="region of interest" description="Disordered" evidence="12">
    <location>
        <begin position="898"/>
        <end position="967"/>
    </location>
</feature>
<evidence type="ECO:0000256" key="11">
    <source>
        <dbReference type="PROSITE-ProRule" id="PRU10141"/>
    </source>
</evidence>
<reference evidence="15" key="1">
    <citation type="submission" date="2022-07" db="EMBL/GenBank/DDBJ databases">
        <title>Phylogenomic reconstructions and comparative analyses of Kickxellomycotina fungi.</title>
        <authorList>
            <person name="Reynolds N.K."/>
            <person name="Stajich J.E."/>
            <person name="Barry K."/>
            <person name="Grigoriev I.V."/>
            <person name="Crous P."/>
            <person name="Smith M.E."/>
        </authorList>
    </citation>
    <scope>NUCLEOTIDE SEQUENCE</scope>
    <source>
        <strain evidence="15">RSA 567</strain>
    </source>
</reference>
<dbReference type="Pfam" id="PF00069">
    <property type="entry name" value="Pkinase"/>
    <property type="match status" value="1"/>
</dbReference>
<feature type="domain" description="Protein kinase" evidence="13">
    <location>
        <begin position="42"/>
        <end position="336"/>
    </location>
</feature>
<keyword evidence="6 15" id="KW-0418">Kinase</keyword>
<feature type="region of interest" description="Disordered" evidence="12">
    <location>
        <begin position="513"/>
        <end position="664"/>
    </location>
</feature>
<name>A0A9W8E8F2_9FUNG</name>
<dbReference type="GO" id="GO:0005737">
    <property type="term" value="C:cytoplasm"/>
    <property type="evidence" value="ECO:0007669"/>
    <property type="project" value="TreeGrafter"/>
</dbReference>
<dbReference type="Pfam" id="PF02149">
    <property type="entry name" value="KA1"/>
    <property type="match status" value="1"/>
</dbReference>
<protein>
    <recommendedName>
        <fullName evidence="2">non-specific serine/threonine protein kinase</fullName>
        <ecNumber evidence="2">2.7.11.1</ecNumber>
    </recommendedName>
</protein>
<feature type="compositionally biased region" description="Polar residues" evidence="12">
    <location>
        <begin position="742"/>
        <end position="751"/>
    </location>
</feature>
<evidence type="ECO:0000259" key="14">
    <source>
        <dbReference type="PROSITE" id="PS50032"/>
    </source>
</evidence>
<feature type="compositionally biased region" description="Polar residues" evidence="12">
    <location>
        <begin position="1092"/>
        <end position="1105"/>
    </location>
</feature>
<dbReference type="InterPro" id="IPR000719">
    <property type="entry name" value="Prot_kinase_dom"/>
</dbReference>
<evidence type="ECO:0000256" key="9">
    <source>
        <dbReference type="ARBA" id="ARBA00047899"/>
    </source>
</evidence>
<dbReference type="InterPro" id="IPR008271">
    <property type="entry name" value="Ser/Thr_kinase_AS"/>
</dbReference>
<organism evidence="15 16">
    <name type="scientific">Dimargaris verticillata</name>
    <dbReference type="NCBI Taxonomy" id="2761393"/>
    <lineage>
        <taxon>Eukaryota</taxon>
        <taxon>Fungi</taxon>
        <taxon>Fungi incertae sedis</taxon>
        <taxon>Zoopagomycota</taxon>
        <taxon>Kickxellomycotina</taxon>
        <taxon>Dimargaritomycetes</taxon>
        <taxon>Dimargaritales</taxon>
        <taxon>Dimargaritaceae</taxon>
        <taxon>Dimargaris</taxon>
    </lineage>
</organism>
<feature type="compositionally biased region" description="Polar residues" evidence="12">
    <location>
        <begin position="1345"/>
        <end position="1358"/>
    </location>
</feature>
<keyword evidence="5 11" id="KW-0547">Nucleotide-binding</keyword>
<keyword evidence="4 15" id="KW-0808">Transferase</keyword>
<feature type="compositionally biased region" description="Low complexity" evidence="12">
    <location>
        <begin position="101"/>
        <end position="115"/>
    </location>
</feature>
<comment type="similarity">
    <text evidence="8">Belongs to the protein kinase superfamily. CAMK Ser/Thr protein kinase family. Smok subfamily.</text>
</comment>
<feature type="region of interest" description="Disordered" evidence="12">
    <location>
        <begin position="1243"/>
        <end position="1272"/>
    </location>
</feature>
<dbReference type="InterPro" id="IPR028375">
    <property type="entry name" value="KA1/Ssp2_C"/>
</dbReference>
<dbReference type="GO" id="GO:0000226">
    <property type="term" value="P:microtubule cytoskeleton organization"/>
    <property type="evidence" value="ECO:0007669"/>
    <property type="project" value="TreeGrafter"/>
</dbReference>
<evidence type="ECO:0000256" key="10">
    <source>
        <dbReference type="ARBA" id="ARBA00048679"/>
    </source>
</evidence>
<dbReference type="Gene3D" id="1.10.510.10">
    <property type="entry name" value="Transferase(Phosphotransferase) domain 1"/>
    <property type="match status" value="1"/>
</dbReference>
<evidence type="ECO:0000256" key="12">
    <source>
        <dbReference type="SAM" id="MobiDB-lite"/>
    </source>
</evidence>
<feature type="binding site" evidence="11">
    <location>
        <position position="71"/>
    </location>
    <ligand>
        <name>ATP</name>
        <dbReference type="ChEBI" id="CHEBI:30616"/>
    </ligand>
</feature>
<comment type="catalytic activity">
    <reaction evidence="10">
        <text>L-seryl-[protein] + ATP = O-phospho-L-seryl-[protein] + ADP + H(+)</text>
        <dbReference type="Rhea" id="RHEA:17989"/>
        <dbReference type="Rhea" id="RHEA-COMP:9863"/>
        <dbReference type="Rhea" id="RHEA-COMP:11604"/>
        <dbReference type="ChEBI" id="CHEBI:15378"/>
        <dbReference type="ChEBI" id="CHEBI:29999"/>
        <dbReference type="ChEBI" id="CHEBI:30616"/>
        <dbReference type="ChEBI" id="CHEBI:83421"/>
        <dbReference type="ChEBI" id="CHEBI:456216"/>
        <dbReference type="EC" id="2.7.11.1"/>
    </reaction>
</comment>
<dbReference type="PROSITE" id="PS50032">
    <property type="entry name" value="KA1"/>
    <property type="match status" value="1"/>
</dbReference>
<dbReference type="GO" id="GO:0005524">
    <property type="term" value="F:ATP binding"/>
    <property type="evidence" value="ECO:0007669"/>
    <property type="project" value="UniProtKB-UniRule"/>
</dbReference>
<dbReference type="PROSITE" id="PS00107">
    <property type="entry name" value="PROTEIN_KINASE_ATP"/>
    <property type="match status" value="1"/>
</dbReference>
<dbReference type="Proteomes" id="UP001151582">
    <property type="component" value="Unassembled WGS sequence"/>
</dbReference>
<evidence type="ECO:0000256" key="5">
    <source>
        <dbReference type="ARBA" id="ARBA00022741"/>
    </source>
</evidence>
<dbReference type="OrthoDB" id="193931at2759"/>
<feature type="compositionally biased region" description="Polar residues" evidence="12">
    <location>
        <begin position="1297"/>
        <end position="1306"/>
    </location>
</feature>
<dbReference type="PANTHER" id="PTHR24346">
    <property type="entry name" value="MAP/MICROTUBULE AFFINITY-REGULATING KINASE"/>
    <property type="match status" value="1"/>
</dbReference>
<dbReference type="InterPro" id="IPR001772">
    <property type="entry name" value="KA1_dom"/>
</dbReference>
<dbReference type="PROSITE" id="PS00108">
    <property type="entry name" value="PROTEIN_KINASE_ST"/>
    <property type="match status" value="1"/>
</dbReference>
<feature type="region of interest" description="Disordered" evidence="12">
    <location>
        <begin position="1"/>
        <end position="40"/>
    </location>
</feature>
<dbReference type="PROSITE" id="PS50011">
    <property type="entry name" value="PROTEIN_KINASE_DOM"/>
    <property type="match status" value="1"/>
</dbReference>
<feature type="compositionally biased region" description="Basic residues" evidence="12">
    <location>
        <begin position="25"/>
        <end position="39"/>
    </location>
</feature>
<feature type="domain" description="KA1" evidence="14">
    <location>
        <begin position="1393"/>
        <end position="1443"/>
    </location>
</feature>
<comment type="similarity">
    <text evidence="1">Belongs to the protein kinase superfamily. CAMK Ser/Thr protein kinase family. NIM1 subfamily.</text>
</comment>
<accession>A0A9W8E8F2</accession>
<dbReference type="Gene3D" id="3.30.310.80">
    <property type="entry name" value="Kinase associated domain 1, KA1"/>
    <property type="match status" value="1"/>
</dbReference>
<dbReference type="InterPro" id="IPR017441">
    <property type="entry name" value="Protein_kinase_ATP_BS"/>
</dbReference>
<dbReference type="Gene3D" id="3.30.200.20">
    <property type="entry name" value="Phosphorylase Kinase, domain 1"/>
    <property type="match status" value="1"/>
</dbReference>
<feature type="compositionally biased region" description="Basic residues" evidence="12">
    <location>
        <begin position="586"/>
        <end position="600"/>
    </location>
</feature>
<evidence type="ECO:0000259" key="13">
    <source>
        <dbReference type="PROSITE" id="PS50011"/>
    </source>
</evidence>
<dbReference type="EMBL" id="JANBQB010000472">
    <property type="protein sequence ID" value="KAJ1975998.1"/>
    <property type="molecule type" value="Genomic_DNA"/>
</dbReference>
<feature type="region of interest" description="Disordered" evidence="12">
    <location>
        <begin position="735"/>
        <end position="852"/>
    </location>
</feature>
<feature type="region of interest" description="Disordered" evidence="12">
    <location>
        <begin position="79"/>
        <end position="123"/>
    </location>
</feature>
<proteinExistence type="inferred from homology"/>
<feature type="region of interest" description="Disordered" evidence="12">
    <location>
        <begin position="1170"/>
        <end position="1199"/>
    </location>
</feature>
<evidence type="ECO:0000256" key="2">
    <source>
        <dbReference type="ARBA" id="ARBA00012513"/>
    </source>
</evidence>
<dbReference type="SUPFAM" id="SSF56112">
    <property type="entry name" value="Protein kinase-like (PK-like)"/>
    <property type="match status" value="1"/>
</dbReference>
<feature type="compositionally biased region" description="Polar residues" evidence="12">
    <location>
        <begin position="788"/>
        <end position="807"/>
    </location>
</feature>
<feature type="compositionally biased region" description="Low complexity" evidence="12">
    <location>
        <begin position="688"/>
        <end position="702"/>
    </location>
</feature>
<dbReference type="SMART" id="SM00220">
    <property type="entry name" value="S_TKc"/>
    <property type="match status" value="1"/>
</dbReference>